<dbReference type="EMBL" id="KI678127">
    <property type="protein sequence ID" value="ETM00179.1"/>
    <property type="molecule type" value="Genomic_DNA"/>
</dbReference>
<accession>W2LRS0</accession>
<name>W2LRS0_PHYNI</name>
<reference evidence="1" key="1">
    <citation type="submission" date="2013-11" db="EMBL/GenBank/DDBJ databases">
        <title>The Genome Sequence of Phytophthora parasitica CHvinca01.</title>
        <authorList>
            <consortium name="The Broad Institute Genomics Platform"/>
            <person name="Russ C."/>
            <person name="Tyler B."/>
            <person name="Panabieres F."/>
            <person name="Shan W."/>
            <person name="Tripathy S."/>
            <person name="Grunwald N."/>
            <person name="Machado M."/>
            <person name="Johnson C.S."/>
            <person name="Arredondo F."/>
            <person name="Hong C."/>
            <person name="Coffey M."/>
            <person name="Young S.K."/>
            <person name="Zeng Q."/>
            <person name="Gargeya S."/>
            <person name="Fitzgerald M."/>
            <person name="Abouelleil A."/>
            <person name="Alvarado L."/>
            <person name="Chapman S.B."/>
            <person name="Gainer-Dewar J."/>
            <person name="Goldberg J."/>
            <person name="Griggs A."/>
            <person name="Gujja S."/>
            <person name="Hansen M."/>
            <person name="Howarth C."/>
            <person name="Imamovic A."/>
            <person name="Ireland A."/>
            <person name="Larimer J."/>
            <person name="McCowan C."/>
            <person name="Murphy C."/>
            <person name="Pearson M."/>
            <person name="Poon T.W."/>
            <person name="Priest M."/>
            <person name="Roberts A."/>
            <person name="Saif S."/>
            <person name="Shea T."/>
            <person name="Sykes S."/>
            <person name="Wortman J."/>
            <person name="Nusbaum C."/>
            <person name="Birren B."/>
        </authorList>
    </citation>
    <scope>NUCLEOTIDE SEQUENCE [LARGE SCALE GENOMIC DNA]</scope>
    <source>
        <strain evidence="1">CHvinca01</strain>
    </source>
</reference>
<gene>
    <name evidence="1" type="ORF">L917_03069</name>
</gene>
<protein>
    <submittedName>
        <fullName evidence="1">Uncharacterized protein</fullName>
    </submittedName>
</protein>
<organism evidence="1">
    <name type="scientific">Phytophthora nicotianae</name>
    <name type="common">Potato buckeye rot agent</name>
    <name type="synonym">Phytophthora parasitica</name>
    <dbReference type="NCBI Taxonomy" id="4792"/>
    <lineage>
        <taxon>Eukaryota</taxon>
        <taxon>Sar</taxon>
        <taxon>Stramenopiles</taxon>
        <taxon>Oomycota</taxon>
        <taxon>Peronosporomycetes</taxon>
        <taxon>Peronosporales</taxon>
        <taxon>Peronosporaceae</taxon>
        <taxon>Phytophthora</taxon>
    </lineage>
</organism>
<proteinExistence type="predicted"/>
<dbReference type="OrthoDB" id="101918at2759"/>
<dbReference type="Proteomes" id="UP000054423">
    <property type="component" value="Unassembled WGS sequence"/>
</dbReference>
<dbReference type="AlphaFoldDB" id="W2LRS0"/>
<sequence length="212" mass="24245">MSIHSDDYIILTDDDVITDAPSSTTSLRAGSGHFPSINLLFKEANCHFTTRPQRRLNVESPQTSSYAHKEERHLPLVEELGLEPPEPRIARQVVLRQQGHDTQERLRTGRTKFAIRSDFERKPRISVLTFIGVSGLLDYFNTDGTFDRVEFTQCYQNFVRSPRGMVRQYLGRNSIWNLDGAAIHRHPKIIYYFGGGGVVTRFLPGYCPFSIQ</sequence>
<evidence type="ECO:0000313" key="1">
    <source>
        <dbReference type="EMBL" id="ETM00179.1"/>
    </source>
</evidence>
<dbReference type="VEuPathDB" id="FungiDB:PPTG_07746"/>